<keyword evidence="2" id="KW-1185">Reference proteome</keyword>
<dbReference type="InterPro" id="IPR043741">
    <property type="entry name" value="DUF5686"/>
</dbReference>
<comment type="caution">
    <text evidence="1">The sequence shown here is derived from an EMBL/GenBank/DDBJ whole genome shotgun (WGS) entry which is preliminary data.</text>
</comment>
<organism evidence="1 2">
    <name type="scientific">Pelobium manganitolerans</name>
    <dbReference type="NCBI Taxonomy" id="1842495"/>
    <lineage>
        <taxon>Bacteria</taxon>
        <taxon>Pseudomonadati</taxon>
        <taxon>Bacteroidota</taxon>
        <taxon>Sphingobacteriia</taxon>
        <taxon>Sphingobacteriales</taxon>
        <taxon>Sphingobacteriaceae</taxon>
        <taxon>Pelobium</taxon>
    </lineage>
</organism>
<dbReference type="Proteomes" id="UP000283433">
    <property type="component" value="Unassembled WGS sequence"/>
</dbReference>
<dbReference type="Pfam" id="PF18939">
    <property type="entry name" value="DUF5686"/>
    <property type="match status" value="1"/>
</dbReference>
<sequence length="778" mass="90274">MYNPASFISLSSFSRTGFKVLYILLVFAGDKLKLGIPFLMRELGRVKHQFFTNKVCRFMGGFLVCFVLLDINSNCFARTFSTPKDSVNWLNQFMADVIKLQKTRRKLSFTNDAYIKNHLMLDHGPKRIFGKSIKYYSGINNNQLVWLNESFSRLHYDKDIGYKERVNATKSYGKYPSWEFKSAAQLSLNFSQDLVRLESLSDKSFVSPLAQNAMRYYQYNLVSKNAKELTVEVVPKHRFSPTFSGYLTFNINNCALRYLDLKISGDKGINFIDTLQVVQDYGREDIVPFYTLLKYKGDVLKFYFSGSSQAVFSDNTGKPDFFKDFKPAEVVQDDNSASHSGVLKLHRKVPLTLQERLSYEHQDSLNIRRKERPIVDSLENLAPRLNILPLLFSEKIYTSLNKRRAIVLDPIVPAFFFNTVEGFGINYGVSFFKFNQNNTSWSVSPRLRYSFDNKELNSDLSASWYYKPKKRGTLNFSIGSTYMDLNPNGSLTTLQNTLNTLFFEQNFMKLYRKEYVSTGIGRELVGNLYLSVGTELARNYSVTNTKDFVFRDIKERNFSSNNPISPSEEDKLFPVYNSFYFNSSLIYTLKQPYITKDGVKIYKLPQGPRFVLSFKKGISGVLNSQSDYTYGEVEIQQEKLDMGLWGYGSYSVSAGKFYNARSIYYPEWRHFSGNLALIFNPGLRSFHLLNFYTYSTNRYFYEGHFEHNFNQFFSNRVPLLRKLKLQELLGGAYLYQPEKGNYFEMYVGLKRVVFRADYAVAFDKRGVLNQGFKISYNF</sequence>
<dbReference type="AlphaFoldDB" id="A0A419SA60"/>
<evidence type="ECO:0000313" key="2">
    <source>
        <dbReference type="Proteomes" id="UP000283433"/>
    </source>
</evidence>
<evidence type="ECO:0000313" key="1">
    <source>
        <dbReference type="EMBL" id="RKD19075.1"/>
    </source>
</evidence>
<name>A0A419SA60_9SPHI</name>
<dbReference type="EMBL" id="MBTA01000003">
    <property type="protein sequence ID" value="RKD19075.1"/>
    <property type="molecule type" value="Genomic_DNA"/>
</dbReference>
<proteinExistence type="predicted"/>
<protein>
    <submittedName>
        <fullName evidence="1">Uncharacterized protein</fullName>
    </submittedName>
</protein>
<gene>
    <name evidence="1" type="ORF">BCY91_14480</name>
</gene>
<accession>A0A419SA60</accession>
<reference evidence="1 2" key="1">
    <citation type="submission" date="2016-07" db="EMBL/GenBank/DDBJ databases">
        <title>Genome of Pelobium manganitolerans.</title>
        <authorList>
            <person name="Wu S."/>
            <person name="Wang G."/>
        </authorList>
    </citation>
    <scope>NUCLEOTIDE SEQUENCE [LARGE SCALE GENOMIC DNA]</scope>
    <source>
        <strain evidence="1 2">YS-25</strain>
    </source>
</reference>